<dbReference type="InterPro" id="IPR011006">
    <property type="entry name" value="CheY-like_superfamily"/>
</dbReference>
<dbReference type="Gene3D" id="3.40.50.2300">
    <property type="match status" value="1"/>
</dbReference>
<evidence type="ECO:0000256" key="16">
    <source>
        <dbReference type="ARBA" id="ARBA00043886"/>
    </source>
</evidence>
<sequence length="470" mass="50516">MVDDEPRLMLLVADDASQIRQINALAGRAGWRMRTVPDGETALRMLDDTSDEKPQALMLDSWIAGDESCRLIGRFRAAAPEMPLLFLTGSTSPLLAVEAMRAGATDYLMKPIASERLIYALESSVQHALASDELAPLTEKIEATLDFDLMIGSSPNFRTALARAAKTARGHSPLLIAGEPGTGKELLSRAIHSASPRSRGPLRILHTTGMAPAAIESALYGHERGAFPGAFEQRTGALQDADGGSLMIDDLERLPPALQHRLADTIMTGIAKPLGAAHSFRVDVRILATAGHDAHTLAQQGVIEPVLAESFNSNSISLPALRDRQVDVAPLTRHFLKLIGEQPGLRHLGITDDALALLEGYGWPGNLRQLQAVLFRAVVFCDRDALTEADFPQLANIVGEIGPRTAAAAGGVTLFGPDGHLRSLEEIEADVIRLAIGHYRGRMSEVARRLGIGRSTLYRKLSDLGIDNAA</sequence>
<evidence type="ECO:0000256" key="6">
    <source>
        <dbReference type="ARBA" id="ARBA00022741"/>
    </source>
</evidence>
<dbReference type="Pfam" id="PF00158">
    <property type="entry name" value="Sigma54_activat"/>
    <property type="match status" value="1"/>
</dbReference>
<dbReference type="GO" id="GO:0000160">
    <property type="term" value="P:phosphorelay signal transduction system"/>
    <property type="evidence" value="ECO:0007669"/>
    <property type="project" value="UniProtKB-KW"/>
</dbReference>
<dbReference type="InterPro" id="IPR058031">
    <property type="entry name" value="AAA_lid_NorR"/>
</dbReference>
<evidence type="ECO:0000256" key="7">
    <source>
        <dbReference type="ARBA" id="ARBA00022840"/>
    </source>
</evidence>
<dbReference type="PANTHER" id="PTHR32071:SF95">
    <property type="entry name" value="DNA-BINDING TRANSCRIPTIONAL REGULATOR NTRC"/>
    <property type="match status" value="1"/>
</dbReference>
<dbReference type="OrthoDB" id="7416568at2"/>
<gene>
    <name evidence="20" type="ORF">A9D14_09635</name>
</gene>
<keyword evidence="3" id="KW-0963">Cytoplasm</keyword>
<keyword evidence="11" id="KW-0010">Activator</keyword>
<dbReference type="GO" id="GO:0005524">
    <property type="term" value="F:ATP binding"/>
    <property type="evidence" value="ECO:0007669"/>
    <property type="project" value="UniProtKB-KW"/>
</dbReference>
<keyword evidence="5 17" id="KW-0597">Phosphoprotein</keyword>
<evidence type="ECO:0000256" key="8">
    <source>
        <dbReference type="ARBA" id="ARBA00023012"/>
    </source>
</evidence>
<evidence type="ECO:0000256" key="15">
    <source>
        <dbReference type="ARBA" id="ARBA00031910"/>
    </source>
</evidence>
<dbReference type="SUPFAM" id="SSF52540">
    <property type="entry name" value="P-loop containing nucleoside triphosphate hydrolases"/>
    <property type="match status" value="1"/>
</dbReference>
<feature type="domain" description="Sigma-54 factor interaction" evidence="18">
    <location>
        <begin position="150"/>
        <end position="379"/>
    </location>
</feature>
<dbReference type="EMBL" id="CP019602">
    <property type="protein sequence ID" value="ARU16399.1"/>
    <property type="molecule type" value="Genomic_DNA"/>
</dbReference>
<keyword evidence="8" id="KW-0902">Two-component regulatory system</keyword>
<keyword evidence="10" id="KW-0238">DNA-binding</keyword>
<evidence type="ECO:0000256" key="17">
    <source>
        <dbReference type="PROSITE-ProRule" id="PRU00169"/>
    </source>
</evidence>
<dbReference type="SMART" id="SM00448">
    <property type="entry name" value="REC"/>
    <property type="match status" value="1"/>
</dbReference>
<dbReference type="RefSeq" id="WP_066845726.1">
    <property type="nucleotide sequence ID" value="NZ_CP019602.1"/>
</dbReference>
<dbReference type="InterPro" id="IPR025944">
    <property type="entry name" value="Sigma_54_int_dom_CS"/>
</dbReference>
<dbReference type="InterPro" id="IPR002197">
    <property type="entry name" value="HTH_Fis"/>
</dbReference>
<dbReference type="STRING" id="450378.GCA_001661675_01940"/>
<proteinExistence type="predicted"/>
<evidence type="ECO:0000259" key="18">
    <source>
        <dbReference type="PROSITE" id="PS50045"/>
    </source>
</evidence>
<dbReference type="SUPFAM" id="SSF46689">
    <property type="entry name" value="Homeodomain-like"/>
    <property type="match status" value="1"/>
</dbReference>
<name>A0A1Z1FC50_9SPHN</name>
<evidence type="ECO:0000256" key="4">
    <source>
        <dbReference type="ARBA" id="ARBA00022491"/>
    </source>
</evidence>
<dbReference type="Gene3D" id="1.10.8.60">
    <property type="match status" value="1"/>
</dbReference>
<evidence type="ECO:0000259" key="19">
    <source>
        <dbReference type="PROSITE" id="PS50110"/>
    </source>
</evidence>
<accession>A0A1Z1FC50</accession>
<dbReference type="GO" id="GO:0043565">
    <property type="term" value="F:sequence-specific DNA binding"/>
    <property type="evidence" value="ECO:0007669"/>
    <property type="project" value="InterPro"/>
</dbReference>
<evidence type="ECO:0000313" key="20">
    <source>
        <dbReference type="EMBL" id="ARU16399.1"/>
    </source>
</evidence>
<evidence type="ECO:0000256" key="13">
    <source>
        <dbReference type="ARBA" id="ARBA00023231"/>
    </source>
</evidence>
<dbReference type="SMART" id="SM00382">
    <property type="entry name" value="AAA"/>
    <property type="match status" value="1"/>
</dbReference>
<keyword evidence="21" id="KW-1185">Reference proteome</keyword>
<comment type="subcellular location">
    <subcellularLocation>
        <location evidence="1">Cytoplasm</location>
    </subcellularLocation>
</comment>
<dbReference type="Gene3D" id="3.40.50.300">
    <property type="entry name" value="P-loop containing nucleotide triphosphate hydrolases"/>
    <property type="match status" value="1"/>
</dbReference>
<keyword evidence="9" id="KW-0805">Transcription regulation</keyword>
<organism evidence="20 21">
    <name type="scientific">Croceicoccus marinus</name>
    <dbReference type="NCBI Taxonomy" id="450378"/>
    <lineage>
        <taxon>Bacteria</taxon>
        <taxon>Pseudomonadati</taxon>
        <taxon>Pseudomonadota</taxon>
        <taxon>Alphaproteobacteria</taxon>
        <taxon>Sphingomonadales</taxon>
        <taxon>Erythrobacteraceae</taxon>
        <taxon>Croceicoccus</taxon>
    </lineage>
</organism>
<dbReference type="PROSITE" id="PS00688">
    <property type="entry name" value="SIGMA54_INTERACT_3"/>
    <property type="match status" value="1"/>
</dbReference>
<dbReference type="KEGG" id="cman:A9D14_09635"/>
<dbReference type="Proteomes" id="UP000195807">
    <property type="component" value="Chromosome"/>
</dbReference>
<dbReference type="InterPro" id="IPR009057">
    <property type="entry name" value="Homeodomain-like_sf"/>
</dbReference>
<dbReference type="Pfam" id="PF02954">
    <property type="entry name" value="HTH_8"/>
    <property type="match status" value="1"/>
</dbReference>
<dbReference type="InterPro" id="IPR003593">
    <property type="entry name" value="AAA+_ATPase"/>
</dbReference>
<comment type="function">
    <text evidence="16">Member of the two-component regulatory system NtrB/NtrC, which controls expression of the nitrogen-regulated (ntr) genes in response to nitrogen limitation. Phosphorylated NtrC binds directly to DNA and stimulates the formation of open promoter-sigma54-RNA polymerase complexes.</text>
</comment>
<dbReference type="PROSITE" id="PS50045">
    <property type="entry name" value="SIGMA54_INTERACT_4"/>
    <property type="match status" value="1"/>
</dbReference>
<evidence type="ECO:0000256" key="5">
    <source>
        <dbReference type="ARBA" id="ARBA00022553"/>
    </source>
</evidence>
<dbReference type="CDD" id="cd00009">
    <property type="entry name" value="AAA"/>
    <property type="match status" value="1"/>
</dbReference>
<evidence type="ECO:0000256" key="1">
    <source>
        <dbReference type="ARBA" id="ARBA00004496"/>
    </source>
</evidence>
<dbReference type="InterPro" id="IPR002078">
    <property type="entry name" value="Sigma_54_int"/>
</dbReference>
<dbReference type="Pfam" id="PF00072">
    <property type="entry name" value="Response_reg"/>
    <property type="match status" value="1"/>
</dbReference>
<keyword evidence="4" id="KW-0678">Repressor</keyword>
<dbReference type="Gene3D" id="1.10.10.60">
    <property type="entry name" value="Homeodomain-like"/>
    <property type="match status" value="1"/>
</dbReference>
<dbReference type="InterPro" id="IPR001789">
    <property type="entry name" value="Sig_transdc_resp-reg_receiver"/>
</dbReference>
<reference evidence="20 21" key="1">
    <citation type="submission" date="2017-01" db="EMBL/GenBank/DDBJ databases">
        <title>Complete genome sequence of esterase-producing bacterium Croceicoccus marinus E4A9.</title>
        <authorList>
            <person name="Wu Y.-H."/>
            <person name="Cheng H."/>
            <person name="Xu L."/>
            <person name="Huo Y.-Y."/>
            <person name="Wang C.-S."/>
            <person name="Xu X.-W."/>
        </authorList>
    </citation>
    <scope>NUCLEOTIDE SEQUENCE [LARGE SCALE GENOMIC DNA]</scope>
    <source>
        <strain evidence="20 21">E4A9</strain>
    </source>
</reference>
<dbReference type="SUPFAM" id="SSF52172">
    <property type="entry name" value="CheY-like"/>
    <property type="match status" value="1"/>
</dbReference>
<dbReference type="InterPro" id="IPR027417">
    <property type="entry name" value="P-loop_NTPase"/>
</dbReference>
<evidence type="ECO:0000256" key="3">
    <source>
        <dbReference type="ARBA" id="ARBA00022490"/>
    </source>
</evidence>
<dbReference type="CDD" id="cd00156">
    <property type="entry name" value="REC"/>
    <property type="match status" value="1"/>
</dbReference>
<dbReference type="GO" id="GO:0005737">
    <property type="term" value="C:cytoplasm"/>
    <property type="evidence" value="ECO:0007669"/>
    <property type="project" value="UniProtKB-SubCell"/>
</dbReference>
<dbReference type="PANTHER" id="PTHR32071">
    <property type="entry name" value="TRANSCRIPTIONAL REGULATORY PROTEIN"/>
    <property type="match status" value="1"/>
</dbReference>
<dbReference type="PRINTS" id="PR01590">
    <property type="entry name" value="HTHFIS"/>
</dbReference>
<evidence type="ECO:0000256" key="10">
    <source>
        <dbReference type="ARBA" id="ARBA00023125"/>
    </source>
</evidence>
<dbReference type="PROSITE" id="PS50110">
    <property type="entry name" value="RESPONSE_REGULATORY"/>
    <property type="match status" value="1"/>
</dbReference>
<feature type="domain" description="Response regulatory" evidence="19">
    <location>
        <begin position="8"/>
        <end position="125"/>
    </location>
</feature>
<evidence type="ECO:0000256" key="9">
    <source>
        <dbReference type="ARBA" id="ARBA00023015"/>
    </source>
</evidence>
<protein>
    <recommendedName>
        <fullName evidence="2">DNA-binding transcriptional regulator NtrC</fullName>
    </recommendedName>
    <alternativeName>
        <fullName evidence="14">Nitrogen regulation protein NR(I)</fullName>
    </alternativeName>
    <alternativeName>
        <fullName evidence="15">Nitrogen regulator I</fullName>
    </alternativeName>
</protein>
<evidence type="ECO:0000256" key="12">
    <source>
        <dbReference type="ARBA" id="ARBA00023163"/>
    </source>
</evidence>
<keyword evidence="7" id="KW-0067">ATP-binding</keyword>
<dbReference type="Pfam" id="PF25601">
    <property type="entry name" value="AAA_lid_14"/>
    <property type="match status" value="1"/>
</dbReference>
<evidence type="ECO:0000256" key="11">
    <source>
        <dbReference type="ARBA" id="ARBA00023159"/>
    </source>
</evidence>
<evidence type="ECO:0000256" key="2">
    <source>
        <dbReference type="ARBA" id="ARBA00019059"/>
    </source>
</evidence>
<keyword evidence="6" id="KW-0547">Nucleotide-binding</keyword>
<dbReference type="AlphaFoldDB" id="A0A1Z1FC50"/>
<dbReference type="GO" id="GO:0006355">
    <property type="term" value="P:regulation of DNA-templated transcription"/>
    <property type="evidence" value="ECO:0007669"/>
    <property type="project" value="InterPro"/>
</dbReference>
<evidence type="ECO:0000256" key="14">
    <source>
        <dbReference type="ARBA" id="ARBA00029881"/>
    </source>
</evidence>
<evidence type="ECO:0000313" key="21">
    <source>
        <dbReference type="Proteomes" id="UP000195807"/>
    </source>
</evidence>
<feature type="modified residue" description="4-aspartylphosphate" evidence="17">
    <location>
        <position position="60"/>
    </location>
</feature>
<keyword evidence="13" id="KW-0535">Nitrogen fixation</keyword>
<keyword evidence="12" id="KW-0804">Transcription</keyword>